<dbReference type="AlphaFoldDB" id="A0AAV7KQ63"/>
<evidence type="ECO:0000313" key="2">
    <source>
        <dbReference type="Proteomes" id="UP001066276"/>
    </source>
</evidence>
<keyword evidence="2" id="KW-1185">Reference proteome</keyword>
<name>A0AAV7KQ63_PLEWA</name>
<protein>
    <submittedName>
        <fullName evidence="1">Uncharacterized protein</fullName>
    </submittedName>
</protein>
<sequence>MDAAGPALLAENALRVVGSIPGPVAWSPWSGGGEPSRESGARPPCCSIGVLSCKGPHGRPVLEVSTYSP</sequence>
<organism evidence="1 2">
    <name type="scientific">Pleurodeles waltl</name>
    <name type="common">Iberian ribbed newt</name>
    <dbReference type="NCBI Taxonomy" id="8319"/>
    <lineage>
        <taxon>Eukaryota</taxon>
        <taxon>Metazoa</taxon>
        <taxon>Chordata</taxon>
        <taxon>Craniata</taxon>
        <taxon>Vertebrata</taxon>
        <taxon>Euteleostomi</taxon>
        <taxon>Amphibia</taxon>
        <taxon>Batrachia</taxon>
        <taxon>Caudata</taxon>
        <taxon>Salamandroidea</taxon>
        <taxon>Salamandridae</taxon>
        <taxon>Pleurodelinae</taxon>
        <taxon>Pleurodeles</taxon>
    </lineage>
</organism>
<gene>
    <name evidence="1" type="ORF">NDU88_001363</name>
</gene>
<accession>A0AAV7KQ63</accession>
<comment type="caution">
    <text evidence="1">The sequence shown here is derived from an EMBL/GenBank/DDBJ whole genome shotgun (WGS) entry which is preliminary data.</text>
</comment>
<proteinExistence type="predicted"/>
<reference evidence="1" key="1">
    <citation type="journal article" date="2022" name="bioRxiv">
        <title>Sequencing and chromosome-scale assembly of the giantPleurodeles waltlgenome.</title>
        <authorList>
            <person name="Brown T."/>
            <person name="Elewa A."/>
            <person name="Iarovenko S."/>
            <person name="Subramanian E."/>
            <person name="Araus A.J."/>
            <person name="Petzold A."/>
            <person name="Susuki M."/>
            <person name="Suzuki K.-i.T."/>
            <person name="Hayashi T."/>
            <person name="Toyoda A."/>
            <person name="Oliveira C."/>
            <person name="Osipova E."/>
            <person name="Leigh N.D."/>
            <person name="Simon A."/>
            <person name="Yun M.H."/>
        </authorList>
    </citation>
    <scope>NUCLEOTIDE SEQUENCE</scope>
    <source>
        <strain evidence="1">20211129_DDA</strain>
        <tissue evidence="1">Liver</tissue>
    </source>
</reference>
<dbReference type="Proteomes" id="UP001066276">
    <property type="component" value="Chromosome 12"/>
</dbReference>
<dbReference type="EMBL" id="JANPWB010000016">
    <property type="protein sequence ID" value="KAJ1081180.1"/>
    <property type="molecule type" value="Genomic_DNA"/>
</dbReference>
<evidence type="ECO:0000313" key="1">
    <source>
        <dbReference type="EMBL" id="KAJ1081180.1"/>
    </source>
</evidence>